<proteinExistence type="predicted"/>
<evidence type="ECO:0000313" key="2">
    <source>
        <dbReference type="Proteomes" id="UP000714405"/>
    </source>
</evidence>
<gene>
    <name evidence="1" type="ORF">H0S71_07220</name>
</gene>
<organism evidence="1 2">
    <name type="scientific">Methanococcus maripaludis</name>
    <name type="common">Methanococcus deltae</name>
    <dbReference type="NCBI Taxonomy" id="39152"/>
    <lineage>
        <taxon>Archaea</taxon>
        <taxon>Methanobacteriati</taxon>
        <taxon>Methanobacteriota</taxon>
        <taxon>Methanomada group</taxon>
        <taxon>Methanococci</taxon>
        <taxon>Methanococcales</taxon>
        <taxon>Methanococcaceae</taxon>
        <taxon>Methanococcus</taxon>
    </lineage>
</organism>
<sequence>MIDVLNVQSYGSESAKVTAVIIQEITVKGNNFDKFKEDLEGVFEKYNTKKG</sequence>
<protein>
    <submittedName>
        <fullName evidence="1">Uncharacterized protein</fullName>
    </submittedName>
</protein>
<reference evidence="1" key="1">
    <citation type="submission" date="2020-07" db="EMBL/GenBank/DDBJ databases">
        <title>Severe corrosion of carbon steel in oil field produced water can be linked to methanogenic archaea containing a special type of NiFe hydrogenase.</title>
        <authorList>
            <person name="Lahme S."/>
            <person name="Mand J."/>
            <person name="Longwell J."/>
            <person name="Smith R."/>
            <person name="Enning D."/>
        </authorList>
    </citation>
    <scope>NUCLEOTIDE SEQUENCE</scope>
    <source>
        <strain evidence="1">MIC098Bin5</strain>
    </source>
</reference>
<evidence type="ECO:0000313" key="1">
    <source>
        <dbReference type="EMBL" id="MBG0769668.1"/>
    </source>
</evidence>
<name>A0A8T3VYF7_METMI</name>
<dbReference type="RefSeq" id="WP_278492300.1">
    <property type="nucleotide sequence ID" value="NZ_JACCQJ010000002.1"/>
</dbReference>
<dbReference type="Proteomes" id="UP000714405">
    <property type="component" value="Unassembled WGS sequence"/>
</dbReference>
<dbReference type="EMBL" id="JACCQJ010000002">
    <property type="protein sequence ID" value="MBG0769668.1"/>
    <property type="molecule type" value="Genomic_DNA"/>
</dbReference>
<comment type="caution">
    <text evidence="1">The sequence shown here is derived from an EMBL/GenBank/DDBJ whole genome shotgun (WGS) entry which is preliminary data.</text>
</comment>
<dbReference type="AlphaFoldDB" id="A0A8T3VYF7"/>
<accession>A0A8T3VYF7</accession>